<dbReference type="SUPFAM" id="SSF101898">
    <property type="entry name" value="NHL repeat"/>
    <property type="match status" value="1"/>
</dbReference>
<organism evidence="3 4">
    <name type="scientific">Magallana gigas</name>
    <name type="common">Pacific oyster</name>
    <name type="synonym">Crassostrea gigas</name>
    <dbReference type="NCBI Taxonomy" id="29159"/>
    <lineage>
        <taxon>Eukaryota</taxon>
        <taxon>Metazoa</taxon>
        <taxon>Spiralia</taxon>
        <taxon>Lophotrochozoa</taxon>
        <taxon>Mollusca</taxon>
        <taxon>Bivalvia</taxon>
        <taxon>Autobranchia</taxon>
        <taxon>Pteriomorphia</taxon>
        <taxon>Ostreida</taxon>
        <taxon>Ostreoidea</taxon>
        <taxon>Ostreidae</taxon>
        <taxon>Magallana</taxon>
    </lineage>
</organism>
<protein>
    <recommendedName>
        <fullName evidence="5">Tripartite motif-containing protein 2</fullName>
    </recommendedName>
</protein>
<dbReference type="Proteomes" id="UP000005408">
    <property type="component" value="Unassembled WGS sequence"/>
</dbReference>
<evidence type="ECO:0000313" key="3">
    <source>
        <dbReference type="EnsemblMetazoa" id="G34662.1:cds"/>
    </source>
</evidence>
<dbReference type="InterPro" id="IPR011042">
    <property type="entry name" value="6-blade_b-propeller_TolB-like"/>
</dbReference>
<reference evidence="3" key="1">
    <citation type="submission" date="2022-08" db="UniProtKB">
        <authorList>
            <consortium name="EnsemblMetazoa"/>
        </authorList>
    </citation>
    <scope>IDENTIFICATION</scope>
    <source>
        <strain evidence="3">05x7-T-G4-1.051#20</strain>
    </source>
</reference>
<dbReference type="AlphaFoldDB" id="A0A8W8MNZ5"/>
<evidence type="ECO:0008006" key="5">
    <source>
        <dbReference type="Google" id="ProtNLM"/>
    </source>
</evidence>
<evidence type="ECO:0000256" key="2">
    <source>
        <dbReference type="PROSITE-ProRule" id="PRU00504"/>
    </source>
</evidence>
<evidence type="ECO:0000313" key="4">
    <source>
        <dbReference type="Proteomes" id="UP000005408"/>
    </source>
</evidence>
<keyword evidence="4" id="KW-1185">Reference proteome</keyword>
<proteinExistence type="predicted"/>
<evidence type="ECO:0000256" key="1">
    <source>
        <dbReference type="ARBA" id="ARBA00022737"/>
    </source>
</evidence>
<dbReference type="PROSITE" id="PS51125">
    <property type="entry name" value="NHL"/>
    <property type="match status" value="1"/>
</dbReference>
<feature type="repeat" description="NHL" evidence="2">
    <location>
        <begin position="183"/>
        <end position="211"/>
    </location>
</feature>
<keyword evidence="1" id="KW-0677">Repeat</keyword>
<dbReference type="Gene3D" id="2.120.10.30">
    <property type="entry name" value="TolB, C-terminal domain"/>
    <property type="match status" value="1"/>
</dbReference>
<name>A0A8W8MNZ5_MAGGI</name>
<dbReference type="EnsemblMetazoa" id="G34662.1">
    <property type="protein sequence ID" value="G34662.1:cds"/>
    <property type="gene ID" value="G34662"/>
</dbReference>
<accession>A0A8W8MNZ5</accession>
<dbReference type="EnsemblMetazoa" id="G34662.2">
    <property type="protein sequence ID" value="G34662.2:cds"/>
    <property type="gene ID" value="G34662"/>
</dbReference>
<sequence>MLFVRNSPGFTVTTLNLLRMNDQGKVTKQIYIGGWTSSFVVLNSGDMVYTEFEGCTMQKVYKTGKVEEFWTTKPLMPLGVGLALDGGLLVCLVDKDCYDVGDDSMRMVQHLTEEGQLTETYEYAEDKETRLFNFPYRVAENFNTDICVVDRQSKDVVIIKVVSFDRRLKFMYHGNTNTKDRFHPSGIVCDSYCRIIITDFNNHCIHVLSEEGAFLKFLTTDNDGLKYPYCLSLYDDSRLWVGCKDGVIRVYDYIT</sequence>
<dbReference type="InterPro" id="IPR001258">
    <property type="entry name" value="NHL_repeat"/>
</dbReference>